<protein>
    <submittedName>
        <fullName evidence="2">Sexual differentiation process protein isp4</fullName>
    </submittedName>
</protein>
<comment type="caution">
    <text evidence="2">The sequence shown here is derived from an EMBL/GenBank/DDBJ whole genome shotgun (WGS) entry which is preliminary data.</text>
</comment>
<gene>
    <name evidence="2" type="ORF">O9K51_01856</name>
</gene>
<keyword evidence="3" id="KW-1185">Reference proteome</keyword>
<proteinExistence type="predicted"/>
<evidence type="ECO:0000259" key="1">
    <source>
        <dbReference type="Pfam" id="PF09044"/>
    </source>
</evidence>
<feature type="domain" description="Killer toxin Kp4" evidence="1">
    <location>
        <begin position="22"/>
        <end position="127"/>
    </location>
</feature>
<evidence type="ECO:0000313" key="3">
    <source>
        <dbReference type="Proteomes" id="UP001163105"/>
    </source>
</evidence>
<dbReference type="AlphaFoldDB" id="A0AB34G8N5"/>
<dbReference type="SUPFAM" id="SSF55221">
    <property type="entry name" value="Yeast killer toxins"/>
    <property type="match status" value="1"/>
</dbReference>
<sequence>MHIGKGMAMALLPVDLKTLKPECEGQPMCHLTGFSRSTPMIEIKKEFKNLPDGIIFKSGHHVVCHNLAFGPTGFCAFFENLKDGVVGTSDAAKELFEMLYSKCDHCAKIRLDPTDRNNNGTFKVDYVGWT</sequence>
<organism evidence="2 3">
    <name type="scientific">Purpureocillium lavendulum</name>
    <dbReference type="NCBI Taxonomy" id="1247861"/>
    <lineage>
        <taxon>Eukaryota</taxon>
        <taxon>Fungi</taxon>
        <taxon>Dikarya</taxon>
        <taxon>Ascomycota</taxon>
        <taxon>Pezizomycotina</taxon>
        <taxon>Sordariomycetes</taxon>
        <taxon>Hypocreomycetidae</taxon>
        <taxon>Hypocreales</taxon>
        <taxon>Ophiocordycipitaceae</taxon>
        <taxon>Purpureocillium</taxon>
    </lineage>
</organism>
<dbReference type="InterPro" id="IPR015131">
    <property type="entry name" value="Killer_tox_Kp4"/>
</dbReference>
<evidence type="ECO:0000313" key="2">
    <source>
        <dbReference type="EMBL" id="KAJ6447081.1"/>
    </source>
</evidence>
<dbReference type="InterPro" id="IPR011329">
    <property type="entry name" value="Killer_tox_Kp4/SMK"/>
</dbReference>
<dbReference type="GO" id="GO:0005576">
    <property type="term" value="C:extracellular region"/>
    <property type="evidence" value="ECO:0007669"/>
    <property type="project" value="InterPro"/>
</dbReference>
<dbReference type="Pfam" id="PF09044">
    <property type="entry name" value="Kp4"/>
    <property type="match status" value="1"/>
</dbReference>
<accession>A0AB34G8N5</accession>
<reference evidence="2" key="1">
    <citation type="submission" date="2023-01" db="EMBL/GenBank/DDBJ databases">
        <title>The growth and conidiation of Purpureocillium lavendulum are regulated by nitrogen source and histone H3K14 acetylation.</title>
        <authorList>
            <person name="Tang P."/>
            <person name="Han J."/>
            <person name="Zhang C."/>
            <person name="Tang P."/>
            <person name="Qi F."/>
            <person name="Zhang K."/>
            <person name="Liang L."/>
        </authorList>
    </citation>
    <scope>NUCLEOTIDE SEQUENCE</scope>
    <source>
        <strain evidence="2">YMF1.00683</strain>
    </source>
</reference>
<dbReference type="EMBL" id="JAQHRD010000001">
    <property type="protein sequence ID" value="KAJ6447081.1"/>
    <property type="molecule type" value="Genomic_DNA"/>
</dbReference>
<dbReference type="Proteomes" id="UP001163105">
    <property type="component" value="Unassembled WGS sequence"/>
</dbReference>
<dbReference type="Gene3D" id="3.30.430.10">
    <property type="entry name" value="Killer Toxin P4, subunit A"/>
    <property type="match status" value="1"/>
</dbReference>
<name>A0AB34G8N5_9HYPO</name>